<keyword evidence="2" id="KW-1185">Reference proteome</keyword>
<evidence type="ECO:0000313" key="1">
    <source>
        <dbReference type="EMBL" id="BAQ02824.1"/>
    </source>
</evidence>
<name>A0A0A8J9U3_BPK64</name>
<dbReference type="PANTHER" id="PTHR38432:SF1">
    <property type="entry name" value="TELA-LIKE PROTEIN SAOUHSC_01408"/>
    <property type="match status" value="1"/>
</dbReference>
<dbReference type="KEGG" id="vg:80645283"/>
<evidence type="ECO:0008006" key="3">
    <source>
        <dbReference type="Google" id="ProtNLM"/>
    </source>
</evidence>
<dbReference type="InterPro" id="IPR008863">
    <property type="entry name" value="Toxic_anion-R_TelA"/>
</dbReference>
<sequence length="375" mass="42131">MSEKEINPTKAAKKTNTKTRKALAMDDSILETPKKNLPSNVALRDTKGTQLALTIENINSIGTVTGTKVAALSNDILTKVNASDTSTEFGKSVSTILNLTRSVDIESLVQDKSLIGWLRSKFVDVKQKVGDQYKNSKEQIDEILTTMERGIIRQQGEQTWLENSYNESKNYLFELRDSLDNLLEVTAEQQSILTEYQKDENVDVYVIQDQKAIVDALERQVDTVRRLILMVEINIPQIAAMKKVNLSTISKFHDMKTIMIPSWTTTLSQNLISDRQKKDQELTELLANETNRMLRVGSEMVGKNMIAAAKAAGRGVVDVETLRIAQKNIVDGMTQVIHEEKKLKEERANAAIEMSKMSLELKETLRDIAEKSGKI</sequence>
<dbReference type="Pfam" id="PF05816">
    <property type="entry name" value="TelA"/>
    <property type="match status" value="1"/>
</dbReference>
<dbReference type="PANTHER" id="PTHR38432">
    <property type="entry name" value="TELA-LIKE PROTEIN SAOUHSC_01408"/>
    <property type="match status" value="1"/>
</dbReference>
<reference evidence="1 2" key="1">
    <citation type="journal article" date="2014" name="Antimicrob. Agents Chemother.">
        <title>Identification of capsular types in carbapenem-resistant Klebsiella pneumoniae strains by wzc sequencing and implications in capsule depolymerase treatment.</title>
        <authorList>
            <person name="Pan Y.-J."/>
            <person name="Lin T.-L."/>
            <person name="Lin Y.-T."/>
            <person name="Su P.-A."/>
            <person name="Chen C.-T."/>
            <person name="Hsieh P.-F."/>
            <person name="Hsu C.-R."/>
            <person name="Chen C.-C."/>
            <person name="Hsieh Y.-C."/>
            <person name="Wang J.-T."/>
        </authorList>
    </citation>
    <scope>NUCLEOTIDE SEQUENCE [LARGE SCALE GENOMIC DNA]</scope>
</reference>
<organism evidence="1 2">
    <name type="scientific">Klebsiella phage K64-1</name>
    <name type="common">Bacteriophage K64-1</name>
    <dbReference type="NCBI Taxonomy" id="1439894"/>
    <lineage>
        <taxon>Viruses</taxon>
        <taxon>Duplodnaviria</taxon>
        <taxon>Heunggongvirae</taxon>
        <taxon>Uroviricota</taxon>
        <taxon>Caudoviricetes</taxon>
        <taxon>Alcyoneusvirus</taxon>
        <taxon>Alcyoneusvirus K641</taxon>
    </lineage>
</organism>
<dbReference type="GeneID" id="80645283"/>
<organismHost>
    <name type="scientific">Klebsiella</name>
    <dbReference type="NCBI Taxonomy" id="570"/>
</organismHost>
<evidence type="ECO:0000313" key="2">
    <source>
        <dbReference type="Proteomes" id="UP000202478"/>
    </source>
</evidence>
<proteinExistence type="predicted"/>
<dbReference type="EMBL" id="AB897757">
    <property type="protein sequence ID" value="BAQ02824.1"/>
    <property type="molecule type" value="Genomic_DNA"/>
</dbReference>
<accession>A0A0A8J9U3</accession>
<dbReference type="OrthoDB" id="4922at10239"/>
<protein>
    <recommendedName>
        <fullName evidence="3">TelA-like protein</fullName>
    </recommendedName>
</protein>
<dbReference type="RefSeq" id="YP_010843098.1">
    <property type="nucleotide sequence ID" value="NC_027399.1"/>
</dbReference>
<dbReference type="Proteomes" id="UP000202478">
    <property type="component" value="Segment"/>
</dbReference>